<proteinExistence type="predicted"/>
<geneLocation type="plasmid" evidence="2 3">
    <name>pPSB1-2</name>
</geneLocation>
<evidence type="ECO:0000313" key="2">
    <source>
        <dbReference type="EMBL" id="ALB24452.1"/>
    </source>
</evidence>
<dbReference type="Proteomes" id="UP000029558">
    <property type="component" value="Plasmid pPSB1-2"/>
</dbReference>
<feature type="region of interest" description="Disordered" evidence="1">
    <location>
        <begin position="60"/>
        <end position="101"/>
    </location>
</feature>
<sequence length="210" mass="23419">MASKKKQIANLLTPNKAVRRSSNPVYAKLPDEKESKKDKYGIKQVDIFHKEKNNKEVRKLPETTDVKKGNKGVAKSPGTTDVKKGNKEVTKLPEPADVKRGNKGVANHLDIEKLKHGGFVSRSKTGLIGLEYRIVLALCDRCKDNSFITQALKISEIAITLGSNRATIKQSLLRLRRKGILIISEQKNGRGGWTKFAIEESIFRNLKESA</sequence>
<feature type="compositionally biased region" description="Basic and acidic residues" evidence="1">
    <location>
        <begin position="81"/>
        <end position="100"/>
    </location>
</feature>
<organism evidence="2 3">
    <name type="scientific">Piscirickettsia salmonis</name>
    <dbReference type="NCBI Taxonomy" id="1238"/>
    <lineage>
        <taxon>Bacteria</taxon>
        <taxon>Pseudomonadati</taxon>
        <taxon>Pseudomonadota</taxon>
        <taxon>Gammaproteobacteria</taxon>
        <taxon>Thiotrichales</taxon>
        <taxon>Piscirickettsiaceae</taxon>
        <taxon>Piscirickettsia</taxon>
    </lineage>
</organism>
<reference evidence="2 3" key="1">
    <citation type="journal article" date="2014" name="Genome Announc.">
        <title>Comparative Genome Analysis of Two Isolates of the Fish Pathogen Piscirickettsia salmonis from Different Hosts Reveals Major Differences in Virulence-Associated Secretion Systems.</title>
        <authorList>
            <person name="Bohle H."/>
            <person name="Henriquez P."/>
            <person name="Grothusen H."/>
            <person name="Navas E."/>
            <person name="Sandoval A."/>
            <person name="Bustamante F."/>
            <person name="Bustos P."/>
            <person name="Mancilla M."/>
        </authorList>
    </citation>
    <scope>NUCLEOTIDE SEQUENCE [LARGE SCALE GENOMIC DNA]</scope>
    <source>
        <strain evidence="3">B1-32597</strain>
    </source>
</reference>
<gene>
    <name evidence="2" type="ORF">KU39_2p49</name>
</gene>
<keyword evidence="2" id="KW-0614">Plasmid</keyword>
<evidence type="ECO:0000256" key="1">
    <source>
        <dbReference type="SAM" id="MobiDB-lite"/>
    </source>
</evidence>
<evidence type="ECO:0000313" key="3">
    <source>
        <dbReference type="Proteomes" id="UP000029558"/>
    </source>
</evidence>
<dbReference type="AlphaFoldDB" id="A0AAC8ZQ69"/>
<feature type="region of interest" description="Disordered" evidence="1">
    <location>
        <begin position="1"/>
        <end position="37"/>
    </location>
</feature>
<dbReference type="EMBL" id="CP012510">
    <property type="protein sequence ID" value="ALB24452.1"/>
    <property type="molecule type" value="Genomic_DNA"/>
</dbReference>
<dbReference type="RefSeq" id="WP_036816420.1">
    <property type="nucleotide sequence ID" value="NZ_CP012510.1"/>
</dbReference>
<name>A0AAC8ZQ69_PISSA</name>
<accession>A0AAC8ZQ69</accession>
<protein>
    <submittedName>
        <fullName evidence="2">Phage-related minor tail protein</fullName>
    </submittedName>
</protein>